<sequence>MEVILWDLMEEELETPTTGATTEEAVTTVAILATGAGTQREVCGRERRDGEKRGSGAGLRQSALISEMEVIGG</sequence>
<keyword evidence="3" id="KW-1185">Reference proteome</keyword>
<feature type="region of interest" description="Disordered" evidence="1">
    <location>
        <begin position="40"/>
        <end position="59"/>
    </location>
</feature>
<organism evidence="2 3">
    <name type="scientific">Riccia fluitans</name>
    <dbReference type="NCBI Taxonomy" id="41844"/>
    <lineage>
        <taxon>Eukaryota</taxon>
        <taxon>Viridiplantae</taxon>
        <taxon>Streptophyta</taxon>
        <taxon>Embryophyta</taxon>
        <taxon>Marchantiophyta</taxon>
        <taxon>Marchantiopsida</taxon>
        <taxon>Marchantiidae</taxon>
        <taxon>Marchantiales</taxon>
        <taxon>Ricciaceae</taxon>
        <taxon>Riccia</taxon>
    </lineage>
</organism>
<gene>
    <name evidence="2" type="ORF">R1flu_025852</name>
</gene>
<reference evidence="2 3" key="1">
    <citation type="submission" date="2024-09" db="EMBL/GenBank/DDBJ databases">
        <title>Chromosome-scale assembly of Riccia fluitans.</title>
        <authorList>
            <person name="Paukszto L."/>
            <person name="Sawicki J."/>
            <person name="Karawczyk K."/>
            <person name="Piernik-Szablinska J."/>
            <person name="Szczecinska M."/>
            <person name="Mazdziarz M."/>
        </authorList>
    </citation>
    <scope>NUCLEOTIDE SEQUENCE [LARGE SCALE GENOMIC DNA]</scope>
    <source>
        <strain evidence="2">Rf_01</strain>
        <tissue evidence="2">Aerial parts of the thallus</tissue>
    </source>
</reference>
<evidence type="ECO:0000313" key="2">
    <source>
        <dbReference type="EMBL" id="KAL2614160.1"/>
    </source>
</evidence>
<name>A0ABD1XYX2_9MARC</name>
<evidence type="ECO:0000256" key="1">
    <source>
        <dbReference type="SAM" id="MobiDB-lite"/>
    </source>
</evidence>
<dbReference type="EMBL" id="JBHFFA010000007">
    <property type="protein sequence ID" value="KAL2614160.1"/>
    <property type="molecule type" value="Genomic_DNA"/>
</dbReference>
<proteinExistence type="predicted"/>
<feature type="compositionally biased region" description="Basic and acidic residues" evidence="1">
    <location>
        <begin position="42"/>
        <end position="54"/>
    </location>
</feature>
<protein>
    <submittedName>
        <fullName evidence="2">Uncharacterized protein</fullName>
    </submittedName>
</protein>
<accession>A0ABD1XYX2</accession>
<comment type="caution">
    <text evidence="2">The sequence shown here is derived from an EMBL/GenBank/DDBJ whole genome shotgun (WGS) entry which is preliminary data.</text>
</comment>
<dbReference type="AlphaFoldDB" id="A0ABD1XYX2"/>
<evidence type="ECO:0000313" key="3">
    <source>
        <dbReference type="Proteomes" id="UP001605036"/>
    </source>
</evidence>
<dbReference type="Proteomes" id="UP001605036">
    <property type="component" value="Unassembled WGS sequence"/>
</dbReference>